<feature type="domain" description="NAD-dependent epimerase/dehydratase" evidence="1">
    <location>
        <begin position="3"/>
        <end position="217"/>
    </location>
</feature>
<dbReference type="InterPro" id="IPR036291">
    <property type="entry name" value="NAD(P)-bd_dom_sf"/>
</dbReference>
<dbReference type="Pfam" id="PF01370">
    <property type="entry name" value="Epimerase"/>
    <property type="match status" value="1"/>
</dbReference>
<sequence>MRIFLTGATGFIGSAVIPELLAAGHTVVGVTRSDEGAVALEKAGVTPFRGTLEKPDGLSAGAIAADAVMHLAFDHDFSRFVENCEKDRRVVAALGAALEGSNRPLLITSGTGLGSGHHGEIAREDVTNFDHPNPRVASEQAAEALLARGVNVSVVRLPQVHDTRRQGLIAPLIEIAREKGVSGYVGEGANRWPAGHLSDVARLYRLAIERAERGARYHAVGEEGISAKAIAEALGRGMNLPVASITPDKAAEHFGWMGAFAGLDFPASSVITREKLGWTPTGPSLLVDLDAAHYG</sequence>
<reference evidence="2 3" key="1">
    <citation type="submission" date="2024-06" db="EMBL/GenBank/DDBJ databases">
        <title>Genomic Encyclopedia of Type Strains, Phase IV (KMG-IV): sequencing the most valuable type-strain genomes for metagenomic binning, comparative biology and taxonomic classification.</title>
        <authorList>
            <person name="Goeker M."/>
        </authorList>
    </citation>
    <scope>NUCLEOTIDE SEQUENCE [LARGE SCALE GENOMIC DNA]</scope>
    <source>
        <strain evidence="2 3">DSM 29780</strain>
    </source>
</reference>
<dbReference type="PANTHER" id="PTHR48079">
    <property type="entry name" value="PROTEIN YEEZ"/>
    <property type="match status" value="1"/>
</dbReference>
<proteinExistence type="predicted"/>
<gene>
    <name evidence="2" type="ORF">ABID16_000513</name>
</gene>
<keyword evidence="3" id="KW-1185">Reference proteome</keyword>
<protein>
    <submittedName>
        <fullName evidence="2">Nucleoside-diphosphate-sugar epimerase</fullName>
    </submittedName>
</protein>
<dbReference type="InterPro" id="IPR001509">
    <property type="entry name" value="Epimerase_deHydtase"/>
</dbReference>
<evidence type="ECO:0000259" key="1">
    <source>
        <dbReference type="Pfam" id="PF01370"/>
    </source>
</evidence>
<dbReference type="PANTHER" id="PTHR48079:SF6">
    <property type="entry name" value="NAD(P)-BINDING DOMAIN-CONTAINING PROTEIN-RELATED"/>
    <property type="match status" value="1"/>
</dbReference>
<organism evidence="2 3">
    <name type="scientific">Rhizobium aquaticum</name>
    <dbReference type="NCBI Taxonomy" id="1549636"/>
    <lineage>
        <taxon>Bacteria</taxon>
        <taxon>Pseudomonadati</taxon>
        <taxon>Pseudomonadota</taxon>
        <taxon>Alphaproteobacteria</taxon>
        <taxon>Hyphomicrobiales</taxon>
        <taxon>Rhizobiaceae</taxon>
        <taxon>Rhizobium/Agrobacterium group</taxon>
        <taxon>Rhizobium</taxon>
    </lineage>
</organism>
<dbReference type="RefSeq" id="WP_354554785.1">
    <property type="nucleotide sequence ID" value="NZ_JBEPMB010000001.1"/>
</dbReference>
<name>A0ABV2IUP9_9HYPH</name>
<comment type="caution">
    <text evidence="2">The sequence shown here is derived from an EMBL/GenBank/DDBJ whole genome shotgun (WGS) entry which is preliminary data.</text>
</comment>
<dbReference type="EMBL" id="JBEPMB010000001">
    <property type="protein sequence ID" value="MET3612208.1"/>
    <property type="molecule type" value="Genomic_DNA"/>
</dbReference>
<evidence type="ECO:0000313" key="3">
    <source>
        <dbReference type="Proteomes" id="UP001549047"/>
    </source>
</evidence>
<dbReference type="Gene3D" id="3.40.50.720">
    <property type="entry name" value="NAD(P)-binding Rossmann-like Domain"/>
    <property type="match status" value="1"/>
</dbReference>
<dbReference type="SUPFAM" id="SSF51735">
    <property type="entry name" value="NAD(P)-binding Rossmann-fold domains"/>
    <property type="match status" value="1"/>
</dbReference>
<dbReference type="InterPro" id="IPR051783">
    <property type="entry name" value="NAD(P)-dependent_oxidoreduct"/>
</dbReference>
<dbReference type="CDD" id="cd05262">
    <property type="entry name" value="SDR_a7"/>
    <property type="match status" value="1"/>
</dbReference>
<evidence type="ECO:0000313" key="2">
    <source>
        <dbReference type="EMBL" id="MET3612208.1"/>
    </source>
</evidence>
<dbReference type="Proteomes" id="UP001549047">
    <property type="component" value="Unassembled WGS sequence"/>
</dbReference>
<accession>A0ABV2IUP9</accession>